<evidence type="ECO:0000256" key="1">
    <source>
        <dbReference type="SAM" id="Coils"/>
    </source>
</evidence>
<dbReference type="AlphaFoldDB" id="A0A6S7K4A6"/>
<dbReference type="Proteomes" id="UP001152795">
    <property type="component" value="Unassembled WGS sequence"/>
</dbReference>
<proteinExistence type="predicted"/>
<comment type="caution">
    <text evidence="3">The sequence shown here is derived from an EMBL/GenBank/DDBJ whole genome shotgun (WGS) entry which is preliminary data.</text>
</comment>
<feature type="non-terminal residue" evidence="3">
    <location>
        <position position="1"/>
    </location>
</feature>
<keyword evidence="4" id="KW-1185">Reference proteome</keyword>
<keyword evidence="1" id="KW-0175">Coiled coil</keyword>
<reference evidence="3" key="1">
    <citation type="submission" date="2020-04" db="EMBL/GenBank/DDBJ databases">
        <authorList>
            <person name="Alioto T."/>
            <person name="Alioto T."/>
            <person name="Gomez Garrido J."/>
        </authorList>
    </citation>
    <scope>NUCLEOTIDE SEQUENCE</scope>
    <source>
        <strain evidence="3">A484AB</strain>
    </source>
</reference>
<feature type="coiled-coil region" evidence="1">
    <location>
        <begin position="47"/>
        <end position="85"/>
    </location>
</feature>
<organism evidence="3 4">
    <name type="scientific">Paramuricea clavata</name>
    <name type="common">Red gorgonian</name>
    <name type="synonym">Violescent sea-whip</name>
    <dbReference type="NCBI Taxonomy" id="317549"/>
    <lineage>
        <taxon>Eukaryota</taxon>
        <taxon>Metazoa</taxon>
        <taxon>Cnidaria</taxon>
        <taxon>Anthozoa</taxon>
        <taxon>Octocorallia</taxon>
        <taxon>Malacalcyonacea</taxon>
        <taxon>Plexauridae</taxon>
        <taxon>Paramuricea</taxon>
    </lineage>
</organism>
<protein>
    <submittedName>
        <fullName evidence="3">Uncharacterized protein</fullName>
    </submittedName>
</protein>
<name>A0A6S7K4A6_PARCT</name>
<sequence>HGYTQFALLTWEVASDVSGPIYTADVPSEDIIPLTIKRAAIDAYSLVQRCKEEQDILEQEMANCIDDFHTSCTELESRLENLENNESFSTSHLLKGLYSLQRKQLDWERFHLFVACNLYQESITVCEDVRQYVDEHIRKTGVEYECDAEDIDDDDDGEEENILDDDNSDSWR</sequence>
<dbReference type="EMBL" id="CACRXK020026531">
    <property type="protein sequence ID" value="CAB4040256.1"/>
    <property type="molecule type" value="Genomic_DNA"/>
</dbReference>
<dbReference type="OrthoDB" id="5986555at2759"/>
<accession>A0A6S7K4A6</accession>
<feature type="region of interest" description="Disordered" evidence="2">
    <location>
        <begin position="147"/>
        <end position="172"/>
    </location>
</feature>
<evidence type="ECO:0000256" key="2">
    <source>
        <dbReference type="SAM" id="MobiDB-lite"/>
    </source>
</evidence>
<evidence type="ECO:0000313" key="3">
    <source>
        <dbReference type="EMBL" id="CAB4040256.1"/>
    </source>
</evidence>
<gene>
    <name evidence="3" type="ORF">PACLA_8A045523</name>
</gene>
<evidence type="ECO:0000313" key="4">
    <source>
        <dbReference type="Proteomes" id="UP001152795"/>
    </source>
</evidence>